<organism evidence="1 2">
    <name type="scientific">Populus trichocarpa</name>
    <name type="common">Western balsam poplar</name>
    <name type="synonym">Populus balsamifera subsp. trichocarpa</name>
    <dbReference type="NCBI Taxonomy" id="3694"/>
    <lineage>
        <taxon>Eukaryota</taxon>
        <taxon>Viridiplantae</taxon>
        <taxon>Streptophyta</taxon>
        <taxon>Embryophyta</taxon>
        <taxon>Tracheophyta</taxon>
        <taxon>Spermatophyta</taxon>
        <taxon>Magnoliopsida</taxon>
        <taxon>eudicotyledons</taxon>
        <taxon>Gunneridae</taxon>
        <taxon>Pentapetalae</taxon>
        <taxon>rosids</taxon>
        <taxon>fabids</taxon>
        <taxon>Malpighiales</taxon>
        <taxon>Salicaceae</taxon>
        <taxon>Saliceae</taxon>
        <taxon>Populus</taxon>
    </lineage>
</organism>
<sequence>MKANIGVLIN</sequence>
<proteinExistence type="predicted"/>
<gene>
    <name evidence="1" type="ORF">POPTR_015G117600v4</name>
</gene>
<name>A0ACC0RW57_POPTR</name>
<dbReference type="EMBL" id="CM009304">
    <property type="protein sequence ID" value="KAI9381511.1"/>
    <property type="molecule type" value="Genomic_DNA"/>
</dbReference>
<dbReference type="Proteomes" id="UP000006729">
    <property type="component" value="Chromosome 15"/>
</dbReference>
<protein>
    <submittedName>
        <fullName evidence="1">Uncharacterized protein</fullName>
    </submittedName>
</protein>
<evidence type="ECO:0000313" key="2">
    <source>
        <dbReference type="Proteomes" id="UP000006729"/>
    </source>
</evidence>
<reference evidence="1 2" key="1">
    <citation type="journal article" date="2006" name="Science">
        <title>The genome of black cottonwood, Populus trichocarpa (Torr. &amp; Gray).</title>
        <authorList>
            <person name="Tuskan G.A."/>
            <person name="Difazio S."/>
            <person name="Jansson S."/>
            <person name="Bohlmann J."/>
            <person name="Grigoriev I."/>
            <person name="Hellsten U."/>
            <person name="Putnam N."/>
            <person name="Ralph S."/>
            <person name="Rombauts S."/>
            <person name="Salamov A."/>
            <person name="Schein J."/>
            <person name="Sterck L."/>
            <person name="Aerts A."/>
            <person name="Bhalerao R.R."/>
            <person name="Bhalerao R.P."/>
            <person name="Blaudez D."/>
            <person name="Boerjan W."/>
            <person name="Brun A."/>
            <person name="Brunner A."/>
            <person name="Busov V."/>
            <person name="Campbell M."/>
            <person name="Carlson J."/>
            <person name="Chalot M."/>
            <person name="Chapman J."/>
            <person name="Chen G.L."/>
            <person name="Cooper D."/>
            <person name="Coutinho P.M."/>
            <person name="Couturier J."/>
            <person name="Covert S."/>
            <person name="Cronk Q."/>
            <person name="Cunningham R."/>
            <person name="Davis J."/>
            <person name="Degroeve S."/>
            <person name="Dejardin A."/>
            <person name="Depamphilis C."/>
            <person name="Detter J."/>
            <person name="Dirks B."/>
            <person name="Dubchak I."/>
            <person name="Duplessis S."/>
            <person name="Ehlting J."/>
            <person name="Ellis B."/>
            <person name="Gendler K."/>
            <person name="Goodstein D."/>
            <person name="Gribskov M."/>
            <person name="Grimwood J."/>
            <person name="Groover A."/>
            <person name="Gunter L."/>
            <person name="Hamberger B."/>
            <person name="Heinze B."/>
            <person name="Helariutta Y."/>
            <person name="Henrissat B."/>
            <person name="Holligan D."/>
            <person name="Holt R."/>
            <person name="Huang W."/>
            <person name="Islam-Faridi N."/>
            <person name="Jones S."/>
            <person name="Jones-Rhoades M."/>
            <person name="Jorgensen R."/>
            <person name="Joshi C."/>
            <person name="Kangasjarvi J."/>
            <person name="Karlsson J."/>
            <person name="Kelleher C."/>
            <person name="Kirkpatrick R."/>
            <person name="Kirst M."/>
            <person name="Kohler A."/>
            <person name="Kalluri U."/>
            <person name="Larimer F."/>
            <person name="Leebens-Mack J."/>
            <person name="Leple J.C."/>
            <person name="Locascio P."/>
            <person name="Lou Y."/>
            <person name="Lucas S."/>
            <person name="Martin F."/>
            <person name="Montanini B."/>
            <person name="Napoli C."/>
            <person name="Nelson D.R."/>
            <person name="Nelson C."/>
            <person name="Nieminen K."/>
            <person name="Nilsson O."/>
            <person name="Pereda V."/>
            <person name="Peter G."/>
            <person name="Philippe R."/>
            <person name="Pilate G."/>
            <person name="Poliakov A."/>
            <person name="Razumovskaya J."/>
            <person name="Richardson P."/>
            <person name="Rinaldi C."/>
            <person name="Ritland K."/>
            <person name="Rouze P."/>
            <person name="Ryaboy D."/>
            <person name="Schmutz J."/>
            <person name="Schrader J."/>
            <person name="Segerman B."/>
            <person name="Shin H."/>
            <person name="Siddiqui A."/>
            <person name="Sterky F."/>
            <person name="Terry A."/>
            <person name="Tsai C.J."/>
            <person name="Uberbacher E."/>
            <person name="Unneberg P."/>
            <person name="Vahala J."/>
            <person name="Wall K."/>
            <person name="Wessler S."/>
            <person name="Yang G."/>
            <person name="Yin T."/>
            <person name="Douglas C."/>
            <person name="Marra M."/>
            <person name="Sandberg G."/>
            <person name="Van de Peer Y."/>
            <person name="Rokhsar D."/>
        </authorList>
    </citation>
    <scope>NUCLEOTIDE SEQUENCE [LARGE SCALE GENOMIC DNA]</scope>
    <source>
        <strain evidence="2">cv. Nisqually</strain>
    </source>
</reference>
<evidence type="ECO:0000313" key="1">
    <source>
        <dbReference type="EMBL" id="KAI9381511.1"/>
    </source>
</evidence>
<comment type="caution">
    <text evidence="1">The sequence shown here is derived from an EMBL/GenBank/DDBJ whole genome shotgun (WGS) entry which is preliminary data.</text>
</comment>
<accession>A0ACC0RW57</accession>
<keyword evidence="2" id="KW-1185">Reference proteome</keyword>